<evidence type="ECO:0000256" key="3">
    <source>
        <dbReference type="ARBA" id="ARBA00022448"/>
    </source>
</evidence>
<proteinExistence type="inferred from homology"/>
<feature type="transmembrane region" description="Helical" evidence="16">
    <location>
        <begin position="469"/>
        <end position="489"/>
    </location>
</feature>
<dbReference type="PANTHER" id="PTHR18966">
    <property type="entry name" value="IONOTROPIC GLUTAMATE RECEPTOR"/>
    <property type="match status" value="1"/>
</dbReference>
<evidence type="ECO:0000313" key="19">
    <source>
        <dbReference type="Proteomes" id="UP001652582"/>
    </source>
</evidence>
<name>A0ABM3M562_BICAN</name>
<dbReference type="Gene3D" id="3.40.50.2300">
    <property type="match status" value="2"/>
</dbReference>
<evidence type="ECO:0000256" key="16">
    <source>
        <dbReference type="SAM" id="Phobius"/>
    </source>
</evidence>
<evidence type="ECO:0000256" key="2">
    <source>
        <dbReference type="ARBA" id="ARBA00008685"/>
    </source>
</evidence>
<keyword evidence="12" id="KW-1071">Ligand-gated ion channel</keyword>
<dbReference type="InterPro" id="IPR015683">
    <property type="entry name" value="Ionotropic_Glu_rcpt"/>
</dbReference>
<feature type="transmembrane region" description="Helical" evidence="16">
    <location>
        <begin position="558"/>
        <end position="579"/>
    </location>
</feature>
<dbReference type="InterPro" id="IPR001828">
    <property type="entry name" value="ANF_lig-bd_rcpt"/>
</dbReference>
<evidence type="ECO:0000256" key="15">
    <source>
        <dbReference type="SAM" id="MobiDB-lite"/>
    </source>
</evidence>
<dbReference type="Pfam" id="PF10613">
    <property type="entry name" value="Lig_chan-Glu_bd"/>
    <property type="match status" value="1"/>
</dbReference>
<keyword evidence="8 16" id="KW-0472">Membrane</keyword>
<dbReference type="Pfam" id="PF01094">
    <property type="entry name" value="ANF_receptor"/>
    <property type="match status" value="1"/>
</dbReference>
<keyword evidence="9" id="KW-0675">Receptor</keyword>
<feature type="transmembrane region" description="Helical" evidence="16">
    <location>
        <begin position="706"/>
        <end position="730"/>
    </location>
</feature>
<comment type="subcellular location">
    <subcellularLocation>
        <location evidence="1">Membrane</location>
        <topology evidence="1">Multi-pass membrane protein</topology>
    </subcellularLocation>
    <subcellularLocation>
        <location evidence="14">Postsynaptic cell membrane</location>
    </subcellularLocation>
</comment>
<evidence type="ECO:0000313" key="20">
    <source>
        <dbReference type="RefSeq" id="XP_052746614.1"/>
    </source>
</evidence>
<feature type="region of interest" description="Disordered" evidence="15">
    <location>
        <begin position="787"/>
        <end position="827"/>
    </location>
</feature>
<dbReference type="SUPFAM" id="SSF53850">
    <property type="entry name" value="Periplasmic binding protein-like II"/>
    <property type="match status" value="2"/>
</dbReference>
<feature type="region of interest" description="Disordered" evidence="15">
    <location>
        <begin position="742"/>
        <end position="769"/>
    </location>
</feature>
<evidence type="ECO:0000256" key="4">
    <source>
        <dbReference type="ARBA" id="ARBA00022692"/>
    </source>
</evidence>
<reference evidence="20" key="1">
    <citation type="submission" date="2025-08" db="UniProtKB">
        <authorList>
            <consortium name="RefSeq"/>
        </authorList>
    </citation>
    <scope>IDENTIFICATION</scope>
</reference>
<evidence type="ECO:0000256" key="12">
    <source>
        <dbReference type="ARBA" id="ARBA00023286"/>
    </source>
</evidence>
<dbReference type="InterPro" id="IPR028082">
    <property type="entry name" value="Peripla_BP_I"/>
</dbReference>
<keyword evidence="13" id="KW-0407">Ion channel</keyword>
<evidence type="ECO:0000256" key="6">
    <source>
        <dbReference type="ARBA" id="ARBA00023018"/>
    </source>
</evidence>
<dbReference type="SUPFAM" id="SSF53822">
    <property type="entry name" value="Periplasmic binding protein-like I"/>
    <property type="match status" value="1"/>
</dbReference>
<dbReference type="SMART" id="SM00918">
    <property type="entry name" value="Lig_chan-Glu_bd"/>
    <property type="match status" value="1"/>
</dbReference>
<evidence type="ECO:0000256" key="1">
    <source>
        <dbReference type="ARBA" id="ARBA00004141"/>
    </source>
</evidence>
<dbReference type="Pfam" id="PF00060">
    <property type="entry name" value="Lig_chan"/>
    <property type="match status" value="1"/>
</dbReference>
<keyword evidence="6" id="KW-0770">Synapse</keyword>
<gene>
    <name evidence="20" type="primary">LOC112049383</name>
</gene>
<evidence type="ECO:0000256" key="10">
    <source>
        <dbReference type="ARBA" id="ARBA00023180"/>
    </source>
</evidence>
<evidence type="ECO:0000256" key="7">
    <source>
        <dbReference type="ARBA" id="ARBA00023065"/>
    </source>
</evidence>
<dbReference type="InterPro" id="IPR001320">
    <property type="entry name" value="Iontro_rcpt_C"/>
</dbReference>
<dbReference type="Proteomes" id="UP001652582">
    <property type="component" value="Chromosome Z"/>
</dbReference>
<evidence type="ECO:0000256" key="8">
    <source>
        <dbReference type="ARBA" id="ARBA00023136"/>
    </source>
</evidence>
<evidence type="ECO:0000256" key="5">
    <source>
        <dbReference type="ARBA" id="ARBA00022989"/>
    </source>
</evidence>
<keyword evidence="7" id="KW-0406">Ion transport</keyword>
<evidence type="ECO:0000256" key="14">
    <source>
        <dbReference type="ARBA" id="ARBA00034100"/>
    </source>
</evidence>
<dbReference type="SMART" id="SM00079">
    <property type="entry name" value="PBPe"/>
    <property type="match status" value="1"/>
</dbReference>
<keyword evidence="11" id="KW-0628">Postsynaptic cell membrane</keyword>
<evidence type="ECO:0000256" key="9">
    <source>
        <dbReference type="ARBA" id="ARBA00023170"/>
    </source>
</evidence>
<dbReference type="GeneID" id="112049383"/>
<dbReference type="InterPro" id="IPR019594">
    <property type="entry name" value="Glu/Gly-bd"/>
</dbReference>
<protein>
    <submittedName>
        <fullName evidence="20">Glutamate receptor 1-like</fullName>
    </submittedName>
</protein>
<keyword evidence="5 16" id="KW-1133">Transmembrane helix</keyword>
<organism evidence="19 20">
    <name type="scientific">Bicyclus anynana</name>
    <name type="common">Squinting bush brown butterfly</name>
    <dbReference type="NCBI Taxonomy" id="110368"/>
    <lineage>
        <taxon>Eukaryota</taxon>
        <taxon>Metazoa</taxon>
        <taxon>Ecdysozoa</taxon>
        <taxon>Arthropoda</taxon>
        <taxon>Hexapoda</taxon>
        <taxon>Insecta</taxon>
        <taxon>Pterygota</taxon>
        <taxon>Neoptera</taxon>
        <taxon>Endopterygota</taxon>
        <taxon>Lepidoptera</taxon>
        <taxon>Glossata</taxon>
        <taxon>Ditrysia</taxon>
        <taxon>Papilionoidea</taxon>
        <taxon>Nymphalidae</taxon>
        <taxon>Satyrinae</taxon>
        <taxon>Satyrini</taxon>
        <taxon>Mycalesina</taxon>
        <taxon>Bicyclus</taxon>
    </lineage>
</organism>
<keyword evidence="3" id="KW-0813">Transport</keyword>
<accession>A0ABM3M562</accession>
<sequence>MLGAVFPESFSTLHSYTNLLKVPFLMPWFPEKVNPQNGRVDDLAFSLTPDYHRAIIDTIILLGWKHVIFLYDSNDGLLRLEQVYKHLSPGQAMFQITHTRRVSSALDVITFLVGLENLNRWTNKYVVLDCGTPLAKEVLVHHVRNVTLGRRNYHYLLSGLVMDDLRDKNITEFGAINVTGFQILDHSSKNVQNFFESWPRDYISAQGALMYDLVQVLHHSLKKMVEQYPDFLRNNKSVSADTSSVHHQAGIECYGDILLYPAKYGERFAQVIKGTEIEGITGLIRFNKDGHRQNFTLQIVQMTVSGDIVKIGTWYDYKDYVPLLPKSILKDLGQYLRNKTYVISTIAEYPFVIQDTKPDNPEQLPQLRGFCVDLTRLLMKKMDVTYTLKLGKDRRYGTENPDSSDGWDGLVGELLRKEVDLVVAPLEILHKRQEVVDFSMPFMTFNKHKKKPEIWSYESMFSFLNPMTLQLWLTILGSLIVTSIVLSLVSRLESNQWSKKQDGREGNMRIANIENQIATIDTRPVTRVVRINFSNAAWFCIQKLFHQNSNQYSPRSHAVRIVVGVWVFFAMIITLNFMANMTAYMTVSRIRLPLGPQVVVTKCPKDKYSMPLSQGEDGDHPWQGFVPGSGDQEEDCDLMLSNLTPGDQKYAIAFPKNSILRDCINMALQELHKAGEIEQLVRQWFIDTQCGFPTTLNNEELALNEVSGLFIILVTGLLLACVIWLFELVIRKRSMKRSELAMMNRSDGNEPGDDQSSSPRRRSKSQLNTPSVDIDMEQIEWSECCSEFTQQEEREGPASIEDIELGPMYDHSDRSADEAEDARPTVYRRARRAAPVELHWL</sequence>
<keyword evidence="4 16" id="KW-0812">Transmembrane</keyword>
<evidence type="ECO:0000259" key="18">
    <source>
        <dbReference type="SMART" id="SM00918"/>
    </source>
</evidence>
<keyword evidence="10" id="KW-0325">Glycoprotein</keyword>
<feature type="compositionally biased region" description="Basic and acidic residues" evidence="15">
    <location>
        <begin position="810"/>
        <end position="823"/>
    </location>
</feature>
<evidence type="ECO:0000259" key="17">
    <source>
        <dbReference type="SMART" id="SM00079"/>
    </source>
</evidence>
<feature type="domain" description="Ionotropic glutamate receptor C-terminal" evidence="17">
    <location>
        <begin position="340"/>
        <end position="687"/>
    </location>
</feature>
<dbReference type="Gene3D" id="1.10.287.70">
    <property type="match status" value="1"/>
</dbReference>
<dbReference type="RefSeq" id="XP_052746614.1">
    <property type="nucleotide sequence ID" value="XM_052890654.1"/>
</dbReference>
<evidence type="ECO:0000256" key="11">
    <source>
        <dbReference type="ARBA" id="ARBA00023257"/>
    </source>
</evidence>
<comment type="similarity">
    <text evidence="2">Belongs to the glutamate-gated ion channel (TC 1.A.10.1) family.</text>
</comment>
<keyword evidence="19" id="KW-1185">Reference proteome</keyword>
<dbReference type="Gene3D" id="3.40.190.10">
    <property type="entry name" value="Periplasmic binding protein-like II"/>
    <property type="match status" value="3"/>
</dbReference>
<evidence type="ECO:0000256" key="13">
    <source>
        <dbReference type="ARBA" id="ARBA00023303"/>
    </source>
</evidence>
<feature type="domain" description="Ionotropic glutamate receptor L-glutamate and glycine-binding" evidence="18">
    <location>
        <begin position="350"/>
        <end position="416"/>
    </location>
</feature>